<dbReference type="EMBL" id="NQMN01000002">
    <property type="protein sequence ID" value="PAF54639.1"/>
    <property type="molecule type" value="Genomic_DNA"/>
</dbReference>
<reference evidence="1" key="1">
    <citation type="submission" date="2017-08" db="EMBL/GenBank/DDBJ databases">
        <authorList>
            <person name="Alvarez-Ponce D."/>
            <person name="Weitzman C.L."/>
            <person name="Tillett R.L."/>
            <person name="Sandmeier F.C."/>
            <person name="Tracy C.R."/>
        </authorList>
    </citation>
    <scope>NUCLEOTIDE SEQUENCE [LARGE SCALE GENOMIC DNA]</scope>
    <source>
        <strain evidence="1">PS6</strain>
    </source>
</reference>
<dbReference type="Proteomes" id="UP000217033">
    <property type="component" value="Unassembled WGS sequence"/>
</dbReference>
<proteinExistence type="predicted"/>
<evidence type="ECO:0000313" key="1">
    <source>
        <dbReference type="EMBL" id="PAF54639.1"/>
    </source>
</evidence>
<comment type="caution">
    <text evidence="1">The sequence shown here is derived from an EMBL/GenBank/DDBJ whole genome shotgun (WGS) entry which is preliminary data.</text>
</comment>
<protein>
    <submittedName>
        <fullName evidence="1">Uncharacterized protein</fullName>
    </submittedName>
</protein>
<name>A0ABX4H425_9BACT</name>
<keyword evidence="2" id="KW-1185">Reference proteome</keyword>
<sequence>MKNKNNYLPNISVLAFGDHKTNGLYNIKSEWRVNISYMRFGEAERNLEGVLSSPEIFVSWIKRKNSEVTLIEKPLITLQKNQEVIKNFLGKTDVLIIPLNTRDLDSINYAREFLRYMNDNNILVFFIQVNSIVNSVKLTSVLRDLRNLITAKKAILIDLHEIHLIESFVNPSILKRDQYVIQGLNSISESLIGTFNDITNNPQLYARLKALSLTRQDKNPDVWLVSQGTSNDKEDRFEKALFKALTSSIFRGAHSASEKFFLIVQGTFLNENKIKKVKEVFKRVVGSHAEVMIGRVSADYEFENVVTITIFARDINRAKLLDNSTDLKTSIRTSLMRVADLIQNEETREFILEGSDSKWEIVSEKVNLSSK</sequence>
<gene>
    <name evidence="1" type="ORF">CJF60_02775</name>
</gene>
<dbReference type="NCBIfam" id="NF045859">
    <property type="entry name" value="glide_P42"/>
    <property type="match status" value="1"/>
</dbReference>
<dbReference type="RefSeq" id="WP_084232030.1">
    <property type="nucleotide sequence ID" value="NZ_CP166874.1"/>
</dbReference>
<accession>A0ABX4H425</accession>
<organism evidence="1 2">
    <name type="scientific">Mycoplasmopsis agassizii</name>
    <dbReference type="NCBI Taxonomy" id="33922"/>
    <lineage>
        <taxon>Bacteria</taxon>
        <taxon>Bacillati</taxon>
        <taxon>Mycoplasmatota</taxon>
        <taxon>Mycoplasmoidales</taxon>
        <taxon>Metamycoplasmataceae</taxon>
        <taxon>Mycoplasmopsis</taxon>
    </lineage>
</organism>
<evidence type="ECO:0000313" key="2">
    <source>
        <dbReference type="Proteomes" id="UP000217033"/>
    </source>
</evidence>